<evidence type="ECO:0000256" key="1">
    <source>
        <dbReference type="SAM" id="SignalP"/>
    </source>
</evidence>
<organism evidence="2 3">
    <name type="scientific">Elysia marginata</name>
    <dbReference type="NCBI Taxonomy" id="1093978"/>
    <lineage>
        <taxon>Eukaryota</taxon>
        <taxon>Metazoa</taxon>
        <taxon>Spiralia</taxon>
        <taxon>Lophotrochozoa</taxon>
        <taxon>Mollusca</taxon>
        <taxon>Gastropoda</taxon>
        <taxon>Heterobranchia</taxon>
        <taxon>Euthyneura</taxon>
        <taxon>Panpulmonata</taxon>
        <taxon>Sacoglossa</taxon>
        <taxon>Placobranchoidea</taxon>
        <taxon>Plakobranchidae</taxon>
        <taxon>Elysia</taxon>
    </lineage>
</organism>
<proteinExistence type="predicted"/>
<dbReference type="SUPFAM" id="SSF74650">
    <property type="entry name" value="Galactose mutarotase-like"/>
    <property type="match status" value="1"/>
</dbReference>
<reference evidence="2 3" key="1">
    <citation type="journal article" date="2021" name="Elife">
        <title>Chloroplast acquisition without the gene transfer in kleptoplastic sea slugs, Plakobranchus ocellatus.</title>
        <authorList>
            <person name="Maeda T."/>
            <person name="Takahashi S."/>
            <person name="Yoshida T."/>
            <person name="Shimamura S."/>
            <person name="Takaki Y."/>
            <person name="Nagai Y."/>
            <person name="Toyoda A."/>
            <person name="Suzuki Y."/>
            <person name="Arimoto A."/>
            <person name="Ishii H."/>
            <person name="Satoh N."/>
            <person name="Nishiyama T."/>
            <person name="Hasebe M."/>
            <person name="Maruyama T."/>
            <person name="Minagawa J."/>
            <person name="Obokata J."/>
            <person name="Shigenobu S."/>
        </authorList>
    </citation>
    <scope>NUCLEOTIDE SEQUENCE [LARGE SCALE GENOMIC DNA]</scope>
</reference>
<keyword evidence="1" id="KW-0732">Signal</keyword>
<protein>
    <submittedName>
        <fullName evidence="2">Alpha-glucosidase</fullName>
    </submittedName>
</protein>
<evidence type="ECO:0000313" key="3">
    <source>
        <dbReference type="Proteomes" id="UP000762676"/>
    </source>
</evidence>
<dbReference type="GO" id="GO:0005975">
    <property type="term" value="P:carbohydrate metabolic process"/>
    <property type="evidence" value="ECO:0007669"/>
    <property type="project" value="InterPro"/>
</dbReference>
<dbReference type="InterPro" id="IPR011013">
    <property type="entry name" value="Gal_mutarotase_sf_dom"/>
</dbReference>
<feature type="signal peptide" evidence="1">
    <location>
        <begin position="1"/>
        <end position="17"/>
    </location>
</feature>
<dbReference type="GO" id="GO:0030246">
    <property type="term" value="F:carbohydrate binding"/>
    <property type="evidence" value="ECO:0007669"/>
    <property type="project" value="InterPro"/>
</dbReference>
<feature type="chain" id="PRO_5043416537" evidence="1">
    <location>
        <begin position="18"/>
        <end position="180"/>
    </location>
</feature>
<accession>A0AAV4EIY0</accession>
<dbReference type="GO" id="GO:0003824">
    <property type="term" value="F:catalytic activity"/>
    <property type="evidence" value="ECO:0007669"/>
    <property type="project" value="InterPro"/>
</dbReference>
<comment type="caution">
    <text evidence="2">The sequence shown here is derived from an EMBL/GenBank/DDBJ whole genome shotgun (WGS) entry which is preliminary data.</text>
</comment>
<dbReference type="EMBL" id="BMAT01010770">
    <property type="protein sequence ID" value="GFR60416.1"/>
    <property type="molecule type" value="Genomic_DNA"/>
</dbReference>
<keyword evidence="3" id="KW-1185">Reference proteome</keyword>
<dbReference type="AlphaFoldDB" id="A0AAV4EIY0"/>
<gene>
    <name evidence="2" type="ORF">ElyMa_005407100</name>
</gene>
<name>A0AAV4EIY0_9GAST</name>
<evidence type="ECO:0000313" key="2">
    <source>
        <dbReference type="EMBL" id="GFR60416.1"/>
    </source>
</evidence>
<dbReference type="Proteomes" id="UP000762676">
    <property type="component" value="Unassembled WGS sequence"/>
</dbReference>
<sequence length="180" mass="20034">MTRLLLFLAAICTTASSFQVVDNAPNGFTVSVDNVLLLQHTEESPIFFVGKGNLQVTEGSGNFFFEDKVYARLPLFSYKLSQDADSWTVVLTQGDVTATLKLSAGGDKDLELSVVSVSDGYTHYWLRVAAETDEETYGAGEQFSFLNLREKVEYKKNIFPIWINEQVHAAANRDCKSKQS</sequence>